<dbReference type="VEuPathDB" id="AmoebaDB:FDP41_004790"/>
<comment type="caution">
    <text evidence="1">The sequence shown here is derived from an EMBL/GenBank/DDBJ whole genome shotgun (WGS) entry which is preliminary data.</text>
</comment>
<sequence>MMLRASLTYGGVLYTTTKSVRVENSRVSAVDYTNYWTGKWNVQAGCNPSTCCCMDGQMVATNEGYNLIQITSNVKGVCLGATSISFYIGNLNSYDTVNTKMGADNMILKKIGSNTVSMTNTANNACNGSAVCSEACPRYKDTASSKSTGTASSLKAEIVLVLVSVLFGIFL</sequence>
<evidence type="ECO:0000313" key="2">
    <source>
        <dbReference type="Proteomes" id="UP000444721"/>
    </source>
</evidence>
<dbReference type="EMBL" id="VFQX01000041">
    <property type="protein sequence ID" value="KAF0976115.1"/>
    <property type="molecule type" value="Genomic_DNA"/>
</dbReference>
<dbReference type="VEuPathDB" id="AmoebaDB:NF0094560"/>
<reference evidence="1 2" key="1">
    <citation type="journal article" date="2019" name="Sci. Rep.">
        <title>Nanopore sequencing improves the draft genome of the human pathogenic amoeba Naegleria fowleri.</title>
        <authorList>
            <person name="Liechti N."/>
            <person name="Schurch N."/>
            <person name="Bruggmann R."/>
            <person name="Wittwer M."/>
        </authorList>
    </citation>
    <scope>NUCLEOTIDE SEQUENCE [LARGE SCALE GENOMIC DNA]</scope>
    <source>
        <strain evidence="1 2">ATCC 30894</strain>
    </source>
</reference>
<protein>
    <submittedName>
        <fullName evidence="1">Uncharacterized protein</fullName>
    </submittedName>
</protein>
<dbReference type="AlphaFoldDB" id="A0A6A5BRT1"/>
<dbReference type="RefSeq" id="XP_044560828.1">
    <property type="nucleotide sequence ID" value="XM_044708243.1"/>
</dbReference>
<gene>
    <name evidence="1" type="ORF">FDP41_004790</name>
</gene>
<name>A0A6A5BRT1_NAEFO</name>
<dbReference type="GeneID" id="68112008"/>
<organism evidence="1 2">
    <name type="scientific">Naegleria fowleri</name>
    <name type="common">Brain eating amoeba</name>
    <dbReference type="NCBI Taxonomy" id="5763"/>
    <lineage>
        <taxon>Eukaryota</taxon>
        <taxon>Discoba</taxon>
        <taxon>Heterolobosea</taxon>
        <taxon>Tetramitia</taxon>
        <taxon>Eutetramitia</taxon>
        <taxon>Vahlkampfiidae</taxon>
        <taxon>Naegleria</taxon>
    </lineage>
</organism>
<dbReference type="Proteomes" id="UP000444721">
    <property type="component" value="Unassembled WGS sequence"/>
</dbReference>
<evidence type="ECO:0000313" key="1">
    <source>
        <dbReference type="EMBL" id="KAF0976115.1"/>
    </source>
</evidence>
<proteinExistence type="predicted"/>
<keyword evidence="2" id="KW-1185">Reference proteome</keyword>
<accession>A0A6A5BRT1</accession>
<dbReference type="VEuPathDB" id="AmoebaDB:NfTy_085320"/>